<accession>A0A512HIZ5</accession>
<evidence type="ECO:0000313" key="3">
    <source>
        <dbReference type="Proteomes" id="UP000321717"/>
    </source>
</evidence>
<dbReference type="SMART" id="SM00880">
    <property type="entry name" value="CHAD"/>
    <property type="match status" value="1"/>
</dbReference>
<dbReference type="Pfam" id="PF05235">
    <property type="entry name" value="CHAD"/>
    <property type="match status" value="1"/>
</dbReference>
<dbReference type="PANTHER" id="PTHR39339">
    <property type="entry name" value="SLR1444 PROTEIN"/>
    <property type="match status" value="1"/>
</dbReference>
<evidence type="ECO:0000259" key="1">
    <source>
        <dbReference type="PROSITE" id="PS51708"/>
    </source>
</evidence>
<dbReference type="PROSITE" id="PS51708">
    <property type="entry name" value="CHAD"/>
    <property type="match status" value="1"/>
</dbReference>
<comment type="caution">
    <text evidence="2">The sequence shown here is derived from an EMBL/GenBank/DDBJ whole genome shotgun (WGS) entry which is preliminary data.</text>
</comment>
<dbReference type="EMBL" id="BJZP01000010">
    <property type="protein sequence ID" value="GEO85429.1"/>
    <property type="molecule type" value="Genomic_DNA"/>
</dbReference>
<gene>
    <name evidence="2" type="ORF">RNA01_23610</name>
</gene>
<feature type="domain" description="CHAD" evidence="1">
    <location>
        <begin position="1"/>
        <end position="277"/>
    </location>
</feature>
<dbReference type="PANTHER" id="PTHR39339:SF1">
    <property type="entry name" value="CHAD DOMAIN-CONTAINING PROTEIN"/>
    <property type="match status" value="1"/>
</dbReference>
<dbReference type="AlphaFoldDB" id="A0A512HIZ5"/>
<sequence>MGEAVRGAATEQLADAISALEQQPQGLHEAIHEARKKFKRVRALYRLVACDLKEFRTTENTRLRDVARTLSVVRDATALVETVAYLQDRAVNDEERSALAHARDVLAERRDALARAETDLPGKVAAAIATCHEAIAAIETANFPKRPRKTARLLATGWAKGLARGRAALEDCHHSVHEEVFHELRKASQSYWMNLSLLRGIWPSAMNAKRAQAKMLVETLGHEHDLALLAGFLDRETGLIGGGEEFSHLLGAIIREQQELRRSALALAEHVLGDTPEREGMIIEALWIAAAAE</sequence>
<organism evidence="2 3">
    <name type="scientific">Ciceribacter naphthalenivorans</name>
    <dbReference type="NCBI Taxonomy" id="1118451"/>
    <lineage>
        <taxon>Bacteria</taxon>
        <taxon>Pseudomonadati</taxon>
        <taxon>Pseudomonadota</taxon>
        <taxon>Alphaproteobacteria</taxon>
        <taxon>Hyphomicrobiales</taxon>
        <taxon>Rhizobiaceae</taxon>
        <taxon>Ciceribacter</taxon>
    </lineage>
</organism>
<dbReference type="InterPro" id="IPR038186">
    <property type="entry name" value="CHAD_dom_sf"/>
</dbReference>
<name>A0A512HIZ5_9HYPH</name>
<keyword evidence="3" id="KW-1185">Reference proteome</keyword>
<dbReference type="Proteomes" id="UP000321717">
    <property type="component" value="Unassembled WGS sequence"/>
</dbReference>
<reference evidence="2 3" key="1">
    <citation type="submission" date="2019-07" db="EMBL/GenBank/DDBJ databases">
        <title>Whole genome shotgun sequence of Rhizobium naphthalenivorans NBRC 107585.</title>
        <authorList>
            <person name="Hosoyama A."/>
            <person name="Uohara A."/>
            <person name="Ohji S."/>
            <person name="Ichikawa N."/>
        </authorList>
    </citation>
    <scope>NUCLEOTIDE SEQUENCE [LARGE SCALE GENOMIC DNA]</scope>
    <source>
        <strain evidence="2 3">NBRC 107585</strain>
    </source>
</reference>
<evidence type="ECO:0000313" key="2">
    <source>
        <dbReference type="EMBL" id="GEO85429.1"/>
    </source>
</evidence>
<proteinExistence type="predicted"/>
<dbReference type="Gene3D" id="1.40.20.10">
    <property type="entry name" value="CHAD domain"/>
    <property type="match status" value="1"/>
</dbReference>
<dbReference type="InterPro" id="IPR007899">
    <property type="entry name" value="CHAD_dom"/>
</dbReference>
<protein>
    <submittedName>
        <fullName evidence="2">CHAD domain-containing protein</fullName>
    </submittedName>
</protein>